<dbReference type="AlphaFoldDB" id="A0A0D2WQK6"/>
<dbReference type="Proteomes" id="UP000008743">
    <property type="component" value="Unassembled WGS sequence"/>
</dbReference>
<feature type="region of interest" description="Disordered" evidence="1">
    <location>
        <begin position="103"/>
        <end position="129"/>
    </location>
</feature>
<dbReference type="GO" id="GO:0006998">
    <property type="term" value="P:nuclear envelope organization"/>
    <property type="evidence" value="ECO:0007669"/>
    <property type="project" value="InterPro"/>
</dbReference>
<proteinExistence type="predicted"/>
<keyword evidence="5" id="KW-1185">Reference proteome</keyword>
<dbReference type="GO" id="GO:0031965">
    <property type="term" value="C:nuclear membrane"/>
    <property type="evidence" value="ECO:0007669"/>
    <property type="project" value="InterPro"/>
</dbReference>
<protein>
    <recommendedName>
        <fullName evidence="3">Brl1/Brr6 domain-containing protein</fullName>
    </recommendedName>
</protein>
<feature type="transmembrane region" description="Helical" evidence="2">
    <location>
        <begin position="255"/>
        <end position="273"/>
    </location>
</feature>
<keyword evidence="2" id="KW-1133">Transmembrane helix</keyword>
<dbReference type="EMBL" id="KE346365">
    <property type="protein sequence ID" value="KJE93238.1"/>
    <property type="molecule type" value="Genomic_DNA"/>
</dbReference>
<feature type="transmembrane region" description="Helical" evidence="2">
    <location>
        <begin position="139"/>
        <end position="165"/>
    </location>
</feature>
<evidence type="ECO:0000313" key="4">
    <source>
        <dbReference type="EMBL" id="KJE93238.1"/>
    </source>
</evidence>
<dbReference type="OrthoDB" id="5961at2759"/>
<dbReference type="PANTHER" id="PTHR28136:SF1">
    <property type="entry name" value="NUCLEUS EXPORT PROTEIN BRL1"/>
    <property type="match status" value="1"/>
</dbReference>
<reference evidence="5" key="1">
    <citation type="submission" date="2011-02" db="EMBL/GenBank/DDBJ databases">
        <title>The Genome Sequence of Capsaspora owczarzaki ATCC 30864.</title>
        <authorList>
            <person name="Russ C."/>
            <person name="Cuomo C."/>
            <person name="Burger G."/>
            <person name="Gray M.W."/>
            <person name="Holland P.W.H."/>
            <person name="King N."/>
            <person name="Lang F.B.F."/>
            <person name="Roger A.J."/>
            <person name="Ruiz-Trillo I."/>
            <person name="Young S.K."/>
            <person name="Zeng Q."/>
            <person name="Gargeya S."/>
            <person name="Alvarado L."/>
            <person name="Berlin A."/>
            <person name="Chapman S.B."/>
            <person name="Chen Z."/>
            <person name="Freedman E."/>
            <person name="Gellesch M."/>
            <person name="Goldberg J."/>
            <person name="Griggs A."/>
            <person name="Gujja S."/>
            <person name="Heilman E."/>
            <person name="Heiman D."/>
            <person name="Howarth C."/>
            <person name="Mehta T."/>
            <person name="Neiman D."/>
            <person name="Pearson M."/>
            <person name="Roberts A."/>
            <person name="Saif S."/>
            <person name="Shea T."/>
            <person name="Shenoy N."/>
            <person name="Sisk P."/>
            <person name="Stolte C."/>
            <person name="Sykes S."/>
            <person name="White J."/>
            <person name="Yandava C."/>
            <person name="Haas B."/>
            <person name="Nusbaum C."/>
            <person name="Birren B."/>
        </authorList>
    </citation>
    <scope>NUCLEOTIDE SEQUENCE</scope>
    <source>
        <strain evidence="5">ATCC 30864</strain>
    </source>
</reference>
<evidence type="ECO:0000259" key="3">
    <source>
        <dbReference type="SMART" id="SM01042"/>
    </source>
</evidence>
<evidence type="ECO:0000313" key="5">
    <source>
        <dbReference type="Proteomes" id="UP000008743"/>
    </source>
</evidence>
<keyword evidence="2" id="KW-0812">Transmembrane</keyword>
<feature type="region of interest" description="Disordered" evidence="1">
    <location>
        <begin position="16"/>
        <end position="49"/>
    </location>
</feature>
<feature type="compositionally biased region" description="Low complexity" evidence="1">
    <location>
        <begin position="17"/>
        <end position="33"/>
    </location>
</feature>
<keyword evidence="2" id="KW-0472">Membrane</keyword>
<organism evidence="4 5">
    <name type="scientific">Capsaspora owczarzaki (strain ATCC 30864)</name>
    <dbReference type="NCBI Taxonomy" id="595528"/>
    <lineage>
        <taxon>Eukaryota</taxon>
        <taxon>Filasterea</taxon>
        <taxon>Capsaspora</taxon>
    </lineage>
</organism>
<dbReference type="InParanoid" id="A0A0D2WQK6"/>
<sequence>MSDGDLAPMDIAPAVVASTGPKSTGTSAAAASAQRMRPQLSSASLNKLPSDVDEASVASRAGSTASSAWTATTGYTSATRAASTVAPIKRTVATTAVTAPVRASQRTATGTSKHRPSEDDLSTMTGGPTQRRWNSSHMYFPYILMGYVQLAFNTAIIIIMLYFAYQVVSTIQHDIDIKVDDYAQAITKEIELCSKHFLENKCAPHTRIPAIERSCIEWEKCIQRDPATMGRAKITAEIFAEIVNSFIEPISYKTMAFFVAFFFGFTIVGNYAFHFARSRVPEPPQFKQPAYMALAPQHGRY</sequence>
<evidence type="ECO:0000256" key="2">
    <source>
        <dbReference type="SAM" id="Phobius"/>
    </source>
</evidence>
<feature type="domain" description="Brl1/Brr6" evidence="3">
    <location>
        <begin position="144"/>
        <end position="277"/>
    </location>
</feature>
<dbReference type="Pfam" id="PF10104">
    <property type="entry name" value="Brr6_like_C_C"/>
    <property type="match status" value="1"/>
</dbReference>
<dbReference type="GO" id="GO:0055088">
    <property type="term" value="P:lipid homeostasis"/>
    <property type="evidence" value="ECO:0007669"/>
    <property type="project" value="InterPro"/>
</dbReference>
<name>A0A0D2WQK6_CAPO3</name>
<dbReference type="eggNOG" id="KOG4503">
    <property type="taxonomic scope" value="Eukaryota"/>
</dbReference>
<gene>
    <name evidence="4" type="ORF">CAOG_004054</name>
</gene>
<accession>A0A0D2WQK6</accession>
<dbReference type="PANTHER" id="PTHR28136">
    <property type="entry name" value="NUCLEUS EXPORT PROTEIN BRR6"/>
    <property type="match status" value="1"/>
</dbReference>
<dbReference type="InterPro" id="IPR040202">
    <property type="entry name" value="Brl1/Brr6"/>
</dbReference>
<dbReference type="RefSeq" id="XP_004347879.2">
    <property type="nucleotide sequence ID" value="XM_004347829.2"/>
</dbReference>
<dbReference type="InterPro" id="IPR018767">
    <property type="entry name" value="Brl1/Brr6_dom"/>
</dbReference>
<dbReference type="PhylomeDB" id="A0A0D2WQK6"/>
<dbReference type="STRING" id="595528.A0A0D2WQK6"/>
<dbReference type="SMART" id="SM01042">
    <property type="entry name" value="Brr6_like_C_C"/>
    <property type="match status" value="1"/>
</dbReference>
<evidence type="ECO:0000256" key="1">
    <source>
        <dbReference type="SAM" id="MobiDB-lite"/>
    </source>
</evidence>